<gene>
    <name evidence="3" type="ORF">Q8F55_008361</name>
</gene>
<dbReference type="EMBL" id="JBBXJM010000006">
    <property type="protein sequence ID" value="KAL1406655.1"/>
    <property type="molecule type" value="Genomic_DNA"/>
</dbReference>
<name>A0ABR3PW89_9TREE</name>
<keyword evidence="4" id="KW-1185">Reference proteome</keyword>
<dbReference type="Proteomes" id="UP001565368">
    <property type="component" value="Unassembled WGS sequence"/>
</dbReference>
<sequence length="155" mass="16315">MHPPRNLAIAQWLLAAITVLWATTTCRSLCADLAHPPHVSALTGTAISAIDAESALEAAAGWRPLLGADDGGDPRLSAAGALPATPTAEHKHTLDPHLAQALSVTPRRKRSRRDARAEDSVEHRAEHTDAPAKLLSNNGFRADDLAVAPPAPSWA</sequence>
<feature type="chain" id="PRO_5045595250" evidence="2">
    <location>
        <begin position="23"/>
        <end position="155"/>
    </location>
</feature>
<keyword evidence="2" id="KW-0732">Signal</keyword>
<reference evidence="3 4" key="1">
    <citation type="submission" date="2023-08" db="EMBL/GenBank/DDBJ databases">
        <title>Annotated Genome Sequence of Vanrija albida AlHP1.</title>
        <authorList>
            <person name="Herzog R."/>
        </authorList>
    </citation>
    <scope>NUCLEOTIDE SEQUENCE [LARGE SCALE GENOMIC DNA]</scope>
    <source>
        <strain evidence="3 4">AlHP1</strain>
    </source>
</reference>
<feature type="compositionally biased region" description="Basic and acidic residues" evidence="1">
    <location>
        <begin position="114"/>
        <end position="130"/>
    </location>
</feature>
<feature type="signal peptide" evidence="2">
    <location>
        <begin position="1"/>
        <end position="22"/>
    </location>
</feature>
<organism evidence="3 4">
    <name type="scientific">Vanrija albida</name>
    <dbReference type="NCBI Taxonomy" id="181172"/>
    <lineage>
        <taxon>Eukaryota</taxon>
        <taxon>Fungi</taxon>
        <taxon>Dikarya</taxon>
        <taxon>Basidiomycota</taxon>
        <taxon>Agaricomycotina</taxon>
        <taxon>Tremellomycetes</taxon>
        <taxon>Trichosporonales</taxon>
        <taxon>Trichosporonaceae</taxon>
        <taxon>Vanrija</taxon>
    </lineage>
</organism>
<evidence type="ECO:0000313" key="4">
    <source>
        <dbReference type="Proteomes" id="UP001565368"/>
    </source>
</evidence>
<evidence type="ECO:0000256" key="2">
    <source>
        <dbReference type="SAM" id="SignalP"/>
    </source>
</evidence>
<dbReference type="GeneID" id="95989404"/>
<evidence type="ECO:0000256" key="1">
    <source>
        <dbReference type="SAM" id="MobiDB-lite"/>
    </source>
</evidence>
<feature type="region of interest" description="Disordered" evidence="1">
    <location>
        <begin position="67"/>
        <end position="155"/>
    </location>
</feature>
<comment type="caution">
    <text evidence="3">The sequence shown here is derived from an EMBL/GenBank/DDBJ whole genome shotgun (WGS) entry which is preliminary data.</text>
</comment>
<accession>A0ABR3PW89</accession>
<protein>
    <submittedName>
        <fullName evidence="3">Uncharacterized protein</fullName>
    </submittedName>
</protein>
<dbReference type="RefSeq" id="XP_069206599.1">
    <property type="nucleotide sequence ID" value="XM_069356758.1"/>
</dbReference>
<evidence type="ECO:0000313" key="3">
    <source>
        <dbReference type="EMBL" id="KAL1406655.1"/>
    </source>
</evidence>
<proteinExistence type="predicted"/>